<dbReference type="InterPro" id="IPR004358">
    <property type="entry name" value="Sig_transdc_His_kin-like_C"/>
</dbReference>
<dbReference type="PROSITE" id="PS50109">
    <property type="entry name" value="HIS_KIN"/>
    <property type="match status" value="1"/>
</dbReference>
<proteinExistence type="predicted"/>
<dbReference type="Gene3D" id="3.60.15.10">
    <property type="entry name" value="Ribonuclease Z/Hydroxyacylglutathione hydrolase-like"/>
    <property type="match status" value="1"/>
</dbReference>
<dbReference type="Proteomes" id="UP000326061">
    <property type="component" value="Chromosome"/>
</dbReference>
<dbReference type="CDD" id="cd07709">
    <property type="entry name" value="flavodiiron_proteins_MBL-fold"/>
    <property type="match status" value="1"/>
</dbReference>
<dbReference type="AlphaFoldDB" id="A0AAJ4DNC9"/>
<feature type="coiled-coil region" evidence="4">
    <location>
        <begin position="244"/>
        <end position="275"/>
    </location>
</feature>
<dbReference type="Pfam" id="PF02518">
    <property type="entry name" value="HATPase_c"/>
    <property type="match status" value="1"/>
</dbReference>
<dbReference type="InterPro" id="IPR003594">
    <property type="entry name" value="HATPase_dom"/>
</dbReference>
<accession>A0AAJ4DNC9</accession>
<sequence length="509" mass="58755">MSKHLNTSEAVLIAPNIYWVGMHLKDDPFQCHPYLIKNANESILIDPGSMLEFEETIRKVKSIIDINAVKYIILHHQDPDLAAAVPEIEKLINRADLQIVTHSRISLLIKHYLITSSYYNIDKNNYTLLTSNGLKLDFLTTPYCHSPGAFVTYEPDSKVLFSGDIFGGLEESWDFYADETYFEKAKLFHKEYMPSKDIFNYALSKIEKLDINLIAPQHGSMIEKKYIPKLIEDMKNLDCGLYIEEKYNQELIDIIKELQKKERALKERNLLLFEQSKRAEIGEMIGNIAHQWRQPLAIINTSLAILKEKNRAGLLNEDEIADKLEKMEKRVIYMSETIEDFMTYYTPNKEKSWFSVCEAVEKALDIVNIKSNERGVKLNLFINNEYKIYGLINEFIQVIVSILSNINDLITIKNLKNTDVKISLYRDSDYATLTIEDNCGGINEKNLNKIFDPYFTTKHKSMGTGLGLHIAKMIIEENMNGSLNAKNIYNINNEKIGAKFTIKMRNENQ</sequence>
<keyword evidence="4" id="KW-0175">Coiled coil</keyword>
<evidence type="ECO:0000256" key="3">
    <source>
        <dbReference type="ARBA" id="ARBA00022553"/>
    </source>
</evidence>
<dbReference type="PANTHER" id="PTHR43041">
    <property type="entry name" value="HYDROLASE, METALLO-BETA-LACTAMASE SUPERFAMILY"/>
    <property type="match status" value="1"/>
</dbReference>
<evidence type="ECO:0000313" key="7">
    <source>
        <dbReference type="Proteomes" id="UP000326061"/>
    </source>
</evidence>
<evidence type="ECO:0000259" key="5">
    <source>
        <dbReference type="PROSITE" id="PS50109"/>
    </source>
</evidence>
<dbReference type="InterPro" id="IPR036866">
    <property type="entry name" value="RibonucZ/Hydroxyglut_hydro"/>
</dbReference>
<dbReference type="InterPro" id="IPR036097">
    <property type="entry name" value="HisK_dim/P_sf"/>
</dbReference>
<comment type="catalytic activity">
    <reaction evidence="1">
        <text>ATP + protein L-histidine = ADP + protein N-phospho-L-histidine.</text>
        <dbReference type="EC" id="2.7.13.3"/>
    </reaction>
</comment>
<dbReference type="InterPro" id="IPR045761">
    <property type="entry name" value="ODP_dom"/>
</dbReference>
<keyword evidence="3" id="KW-0597">Phosphoprotein</keyword>
<dbReference type="RefSeq" id="WP_152300139.1">
    <property type="nucleotide sequence ID" value="NZ_CP041166.1"/>
</dbReference>
<dbReference type="EC" id="2.7.13.3" evidence="2"/>
<dbReference type="SUPFAM" id="SSF56281">
    <property type="entry name" value="Metallo-hydrolase/oxidoreductase"/>
    <property type="match status" value="1"/>
</dbReference>
<evidence type="ECO:0000256" key="2">
    <source>
        <dbReference type="ARBA" id="ARBA00012438"/>
    </source>
</evidence>
<evidence type="ECO:0000256" key="1">
    <source>
        <dbReference type="ARBA" id="ARBA00000085"/>
    </source>
</evidence>
<evidence type="ECO:0000313" key="6">
    <source>
        <dbReference type="EMBL" id="QFR44079.1"/>
    </source>
</evidence>
<dbReference type="Gene3D" id="1.10.287.130">
    <property type="match status" value="1"/>
</dbReference>
<dbReference type="Pfam" id="PF19583">
    <property type="entry name" value="ODP"/>
    <property type="match status" value="1"/>
</dbReference>
<dbReference type="InterPro" id="IPR003661">
    <property type="entry name" value="HisK_dim/P_dom"/>
</dbReference>
<protein>
    <recommendedName>
        <fullName evidence="2">histidine kinase</fullName>
        <ecNumber evidence="2">2.7.13.3</ecNumber>
    </recommendedName>
</protein>
<dbReference type="PRINTS" id="PR00344">
    <property type="entry name" value="BCTRLSENSOR"/>
</dbReference>
<gene>
    <name evidence="6" type="ORF">FJR47_09170</name>
</gene>
<dbReference type="PANTHER" id="PTHR43041:SF1">
    <property type="entry name" value="METALLO-BETA-LACTAMASE DOMAIN-CONTAINING PROTEIN"/>
    <property type="match status" value="1"/>
</dbReference>
<dbReference type="SUPFAM" id="SSF55874">
    <property type="entry name" value="ATPase domain of HSP90 chaperone/DNA topoisomerase II/histidine kinase"/>
    <property type="match status" value="1"/>
</dbReference>
<reference evidence="7" key="1">
    <citation type="submission" date="2019-06" db="EMBL/GenBank/DDBJ databases">
        <title>Sulfurimonas gotlandica sp. nov., a chemoautotrophic and psychrotolerant epsilonproteobacterium isolated from a pelagic redoxcline, and an emended description of the genus Sulfurimonas.</title>
        <authorList>
            <person name="Wang S."/>
            <person name="Jiang L."/>
            <person name="Shao Z."/>
        </authorList>
    </citation>
    <scope>NUCLEOTIDE SEQUENCE [LARGE SCALE GENOMIC DNA]</scope>
    <source>
        <strain evidence="7">1-1N</strain>
    </source>
</reference>
<dbReference type="SMART" id="SM00387">
    <property type="entry name" value="HATPase_c"/>
    <property type="match status" value="1"/>
</dbReference>
<dbReference type="InterPro" id="IPR036890">
    <property type="entry name" value="HATPase_C_sf"/>
</dbReference>
<dbReference type="KEGG" id="suln:FJR47_09170"/>
<evidence type="ECO:0000256" key="4">
    <source>
        <dbReference type="SAM" id="Coils"/>
    </source>
</evidence>
<organism evidence="6 7">
    <name type="scientific">Sulfurimonas xiamenensis</name>
    <dbReference type="NCBI Taxonomy" id="2590021"/>
    <lineage>
        <taxon>Bacteria</taxon>
        <taxon>Pseudomonadati</taxon>
        <taxon>Campylobacterota</taxon>
        <taxon>Epsilonproteobacteria</taxon>
        <taxon>Campylobacterales</taxon>
        <taxon>Sulfurimonadaceae</taxon>
        <taxon>Sulfurimonas</taxon>
    </lineage>
</organism>
<dbReference type="SUPFAM" id="SSF47384">
    <property type="entry name" value="Homodimeric domain of signal transducing histidine kinase"/>
    <property type="match status" value="1"/>
</dbReference>
<dbReference type="Gene3D" id="3.30.565.10">
    <property type="entry name" value="Histidine kinase-like ATPase, C-terminal domain"/>
    <property type="match status" value="1"/>
</dbReference>
<dbReference type="CDD" id="cd00082">
    <property type="entry name" value="HisKA"/>
    <property type="match status" value="1"/>
</dbReference>
<name>A0AAJ4DNC9_9BACT</name>
<keyword evidence="7" id="KW-1185">Reference proteome</keyword>
<dbReference type="EMBL" id="CP041166">
    <property type="protein sequence ID" value="QFR44079.1"/>
    <property type="molecule type" value="Genomic_DNA"/>
</dbReference>
<dbReference type="GO" id="GO:0000155">
    <property type="term" value="F:phosphorelay sensor kinase activity"/>
    <property type="evidence" value="ECO:0007669"/>
    <property type="project" value="InterPro"/>
</dbReference>
<dbReference type="Pfam" id="PF00512">
    <property type="entry name" value="HisKA"/>
    <property type="match status" value="1"/>
</dbReference>
<dbReference type="InterPro" id="IPR001279">
    <property type="entry name" value="Metallo-B-lactamas"/>
</dbReference>
<dbReference type="InterPro" id="IPR005467">
    <property type="entry name" value="His_kinase_dom"/>
</dbReference>
<feature type="domain" description="Histidine kinase" evidence="5">
    <location>
        <begin position="287"/>
        <end position="508"/>
    </location>
</feature>
<dbReference type="SMART" id="SM00849">
    <property type="entry name" value="Lactamase_B"/>
    <property type="match status" value="1"/>
</dbReference>